<proteinExistence type="predicted"/>
<name>A0A485KIR5_9STRA</name>
<protein>
    <submittedName>
        <fullName evidence="2">Aste57867_7742 protein</fullName>
    </submittedName>
</protein>
<reference evidence="1" key="2">
    <citation type="submission" date="2019-06" db="EMBL/GenBank/DDBJ databases">
        <title>Genomics analysis of Aphanomyces spp. identifies a new class of oomycete effector associated with host adaptation.</title>
        <authorList>
            <person name="Gaulin E."/>
        </authorList>
    </citation>
    <scope>NUCLEOTIDE SEQUENCE</scope>
    <source>
        <strain evidence="1">CBS 578.67</strain>
    </source>
</reference>
<reference evidence="2 3" key="1">
    <citation type="submission" date="2019-03" db="EMBL/GenBank/DDBJ databases">
        <authorList>
            <person name="Gaulin E."/>
            <person name="Dumas B."/>
        </authorList>
    </citation>
    <scope>NUCLEOTIDE SEQUENCE [LARGE SCALE GENOMIC DNA]</scope>
    <source>
        <strain evidence="2">CBS 568.67</strain>
    </source>
</reference>
<dbReference type="EMBL" id="VJMH01004501">
    <property type="protein sequence ID" value="KAF0702792.1"/>
    <property type="molecule type" value="Genomic_DNA"/>
</dbReference>
<evidence type="ECO:0000313" key="2">
    <source>
        <dbReference type="EMBL" id="VFT84642.1"/>
    </source>
</evidence>
<dbReference type="EMBL" id="CAADRA010004519">
    <property type="protein sequence ID" value="VFT84642.1"/>
    <property type="molecule type" value="Genomic_DNA"/>
</dbReference>
<keyword evidence="3" id="KW-1185">Reference proteome</keyword>
<organism evidence="2 3">
    <name type="scientific">Aphanomyces stellatus</name>
    <dbReference type="NCBI Taxonomy" id="120398"/>
    <lineage>
        <taxon>Eukaryota</taxon>
        <taxon>Sar</taxon>
        <taxon>Stramenopiles</taxon>
        <taxon>Oomycota</taxon>
        <taxon>Saprolegniomycetes</taxon>
        <taxon>Saprolegniales</taxon>
        <taxon>Verrucalvaceae</taxon>
        <taxon>Aphanomyces</taxon>
    </lineage>
</organism>
<dbReference type="OrthoDB" id="435799at2759"/>
<sequence length="247" mass="28133">MLHGGRDAFQGLSTKEVCFDFVKPFTGDHELSLVDHVLKHHPNGAQYVKPATWFVSHAWSYKFVDVVDALTDFFDDQGLDPDNVAVWFCMFNNNQHDNNQHLVNNTVLPFEVWVDSFQSALKAIGNVVMVLSLWNNPTTLMRTWCVFEIYVAIQTKARFEVAMGKTQKQAFLQDIQANDDSFLEMLGTIKSEKSSTAVASDRANIAALMQTANVAFADLVRMLFDVLRNWVVRTCKLKWMARPNYPC</sequence>
<gene>
    <name evidence="2" type="primary">Aste57867_7742</name>
    <name evidence="1" type="ORF">As57867_007713</name>
    <name evidence="2" type="ORF">ASTE57867_7742</name>
</gene>
<accession>A0A485KIR5</accession>
<evidence type="ECO:0000313" key="1">
    <source>
        <dbReference type="EMBL" id="KAF0702792.1"/>
    </source>
</evidence>
<dbReference type="Proteomes" id="UP000332933">
    <property type="component" value="Unassembled WGS sequence"/>
</dbReference>
<evidence type="ECO:0000313" key="3">
    <source>
        <dbReference type="Proteomes" id="UP000332933"/>
    </source>
</evidence>
<dbReference type="AlphaFoldDB" id="A0A485KIR5"/>